<keyword evidence="9 10" id="KW-0198">Cysteine biosynthesis</keyword>
<feature type="binding site" evidence="11">
    <location>
        <begin position="411"/>
        <end position="414"/>
    </location>
    <ligand>
        <name>FAD</name>
        <dbReference type="ChEBI" id="CHEBI:57692"/>
    </ligand>
</feature>
<evidence type="ECO:0000256" key="1">
    <source>
        <dbReference type="ARBA" id="ARBA00022448"/>
    </source>
</evidence>
<feature type="binding site" evidence="11">
    <location>
        <position position="402"/>
    </location>
    <ligand>
        <name>FAD</name>
        <dbReference type="ChEBI" id="CHEBI:57692"/>
    </ligand>
</feature>
<feature type="binding site" evidence="11">
    <location>
        <position position="314"/>
    </location>
    <ligand>
        <name>FAD</name>
        <dbReference type="ChEBI" id="CHEBI:57692"/>
    </ligand>
</feature>
<dbReference type="AlphaFoldDB" id="A0A944MAM6"/>
<evidence type="ECO:0000313" key="14">
    <source>
        <dbReference type="EMBL" id="MBT2989259.1"/>
    </source>
</evidence>
<dbReference type="PANTHER" id="PTHR19384:SF128">
    <property type="entry name" value="NADPH OXIDOREDUCTASE A"/>
    <property type="match status" value="1"/>
</dbReference>
<feature type="domain" description="Flavodoxin-like" evidence="12">
    <location>
        <begin position="58"/>
        <end position="196"/>
    </location>
</feature>
<keyword evidence="1 10" id="KW-0813">Transport</keyword>
<organism evidence="14 15">
    <name type="scientific">Candidatus Thiodiazotropha taylori</name>
    <dbReference type="NCBI Taxonomy" id="2792791"/>
    <lineage>
        <taxon>Bacteria</taxon>
        <taxon>Pseudomonadati</taxon>
        <taxon>Pseudomonadota</taxon>
        <taxon>Gammaproteobacteria</taxon>
        <taxon>Chromatiales</taxon>
        <taxon>Sedimenticolaceae</taxon>
        <taxon>Candidatus Thiodiazotropha</taxon>
    </lineage>
</organism>
<evidence type="ECO:0000256" key="10">
    <source>
        <dbReference type="PIRNR" id="PIRNR000207"/>
    </source>
</evidence>
<dbReference type="PROSITE" id="PS50902">
    <property type="entry name" value="FLAVODOXIN_LIKE"/>
    <property type="match status" value="1"/>
</dbReference>
<evidence type="ECO:0000256" key="5">
    <source>
        <dbReference type="ARBA" id="ARBA00022827"/>
    </source>
</evidence>
<sequence>MSQSILPAHPLDGLQFNCLQQAVEGLNSEQLAWASGYLAGLGAVRPAIGEAANEAPLLTILFATHGGNARGVAEALADGATGRGLAPRLVSAEGYRARDLTKERLLVVVISTQGEGEPPESALELFSYLKGNKAPQLEGLKYAIFGLGDPSYAHFCQAAKELDALLQGCGATALLQRIDADIDFQQQSAAWQGEVLKAVEQLRPSDQARIIPLQRGTTAGIRYDRNHPFQSELLERRRITTTDALSEVHHLALEIDPQAIRYQPGDALGVFFRNDPALVEEILSLGRLSGDTRVKLGSDEMTLAQALIERLELTRLHPSLVKTWATLSGDRELVTLTADGEGLRRFVQGLQLIDLLQAYPAELDGQGLANLLHPQQPRLYSIASSQAAYEDEVHLVVSSLRYRGHGREHLGGASGYLTRRIAAGDRLGIYVAENNGFRLPQAGDIPIIMVGAGTGIAPYRAFLQAREAAGAGGDGWLIYGNRHFHRDFLYQADWLKHRKAGRLKRISLAFSRDEKKRSYVQARLYEERAELYRWLQRGAHLYVCGGVAMEQGVRQALQGIARDQGGYDDEAAIEYIESLREQGRYQRDVY</sequence>
<feature type="binding site" evidence="11">
    <location>
        <begin position="111"/>
        <end position="114"/>
    </location>
    <ligand>
        <name>FMN</name>
        <dbReference type="ChEBI" id="CHEBI:58210"/>
    </ligand>
</feature>
<dbReference type="Gene3D" id="1.20.990.10">
    <property type="entry name" value="NADPH-cytochrome p450 Reductase, Chain A, domain 3"/>
    <property type="match status" value="1"/>
</dbReference>
<dbReference type="GO" id="GO:0005829">
    <property type="term" value="C:cytosol"/>
    <property type="evidence" value="ECO:0007669"/>
    <property type="project" value="TreeGrafter"/>
</dbReference>
<dbReference type="GO" id="GO:0050660">
    <property type="term" value="F:flavin adenine dinucleotide binding"/>
    <property type="evidence" value="ECO:0007669"/>
    <property type="project" value="InterPro"/>
</dbReference>
<evidence type="ECO:0000256" key="3">
    <source>
        <dbReference type="ARBA" id="ARBA00022630"/>
    </source>
</evidence>
<evidence type="ECO:0000256" key="6">
    <source>
        <dbReference type="ARBA" id="ARBA00022857"/>
    </source>
</evidence>
<dbReference type="PANTHER" id="PTHR19384">
    <property type="entry name" value="NITRIC OXIDE SYNTHASE-RELATED"/>
    <property type="match status" value="1"/>
</dbReference>
<dbReference type="Proteomes" id="UP000770889">
    <property type="component" value="Unassembled WGS sequence"/>
</dbReference>
<protein>
    <recommendedName>
        <fullName evidence="10">Sulfite reductase [NADPH] flavoprotein alpha-component</fullName>
        <shortName evidence="10">SiR-FP</shortName>
        <ecNumber evidence="10">1.8.1.2</ecNumber>
    </recommendedName>
</protein>
<keyword evidence="6 10" id="KW-0521">NADP</keyword>
<dbReference type="InterPro" id="IPR017938">
    <property type="entry name" value="Riboflavin_synthase-like_b-brl"/>
</dbReference>
<dbReference type="Gene3D" id="3.40.50.360">
    <property type="match status" value="1"/>
</dbReference>
<feature type="domain" description="FAD-binding FR-type" evidence="13">
    <location>
        <begin position="226"/>
        <end position="440"/>
    </location>
</feature>
<dbReference type="Pfam" id="PF00258">
    <property type="entry name" value="Flavodoxin_1"/>
    <property type="match status" value="1"/>
</dbReference>
<accession>A0A944MAM6</accession>
<dbReference type="Gene3D" id="3.40.50.80">
    <property type="entry name" value="Nucleotide-binding domain of ferredoxin-NADP reductase (FNR) module"/>
    <property type="match status" value="1"/>
</dbReference>
<dbReference type="PRINTS" id="PR00369">
    <property type="entry name" value="FLAVODOXIN"/>
</dbReference>
<dbReference type="PIRSF" id="PIRSF000207">
    <property type="entry name" value="SiR-FP_CysJ"/>
    <property type="match status" value="1"/>
</dbReference>
<dbReference type="SUPFAM" id="SSF52343">
    <property type="entry name" value="Ferredoxin reductase-like, C-terminal NADP-linked domain"/>
    <property type="match status" value="1"/>
</dbReference>
<keyword evidence="5 10" id="KW-0274">FAD</keyword>
<dbReference type="GO" id="GO:0004783">
    <property type="term" value="F:sulfite reductase (NADPH) activity"/>
    <property type="evidence" value="ECO:0007669"/>
    <property type="project" value="UniProtKB-EC"/>
</dbReference>
<evidence type="ECO:0000259" key="12">
    <source>
        <dbReference type="PROSITE" id="PS50902"/>
    </source>
</evidence>
<comment type="catalytic activity">
    <reaction evidence="10">
        <text>hydrogen sulfide + 3 NADP(+) + 3 H2O = sulfite + 3 NADPH + 4 H(+)</text>
        <dbReference type="Rhea" id="RHEA:13801"/>
        <dbReference type="ChEBI" id="CHEBI:15377"/>
        <dbReference type="ChEBI" id="CHEBI:15378"/>
        <dbReference type="ChEBI" id="CHEBI:17359"/>
        <dbReference type="ChEBI" id="CHEBI:29919"/>
        <dbReference type="ChEBI" id="CHEBI:57783"/>
        <dbReference type="ChEBI" id="CHEBI:58349"/>
        <dbReference type="EC" id="1.8.1.2"/>
    </reaction>
</comment>
<feature type="binding site" evidence="11">
    <location>
        <begin position="378"/>
        <end position="381"/>
    </location>
    <ligand>
        <name>FAD</name>
        <dbReference type="ChEBI" id="CHEBI:57692"/>
    </ligand>
</feature>
<dbReference type="InterPro" id="IPR001094">
    <property type="entry name" value="Flavdoxin-like"/>
</dbReference>
<dbReference type="GO" id="GO:0019344">
    <property type="term" value="P:cysteine biosynthetic process"/>
    <property type="evidence" value="ECO:0007669"/>
    <property type="project" value="UniProtKB-KW"/>
</dbReference>
<dbReference type="InterPro" id="IPR023173">
    <property type="entry name" value="NADPH_Cyt_P450_Rdtase_alpha"/>
</dbReference>
<evidence type="ECO:0000256" key="8">
    <source>
        <dbReference type="ARBA" id="ARBA00023002"/>
    </source>
</evidence>
<comment type="subunit">
    <text evidence="10">Alpha(8)-beta(8). The alpha component is a flavoprotein, the beta component is a hemoprotein.</text>
</comment>
<dbReference type="InterPro" id="IPR001709">
    <property type="entry name" value="Flavoprot_Pyr_Nucl_cyt_Rdtase"/>
</dbReference>
<dbReference type="InterPro" id="IPR039261">
    <property type="entry name" value="FNR_nucleotide-bd"/>
</dbReference>
<dbReference type="InterPro" id="IPR008254">
    <property type="entry name" value="Flavodoxin/NO_synth"/>
</dbReference>
<dbReference type="EC" id="1.8.1.2" evidence="10"/>
<keyword evidence="7 10" id="KW-0249">Electron transport</keyword>
<keyword evidence="4 10" id="KW-0288">FMN</keyword>
<feature type="binding site" evidence="11">
    <location>
        <begin position="147"/>
        <end position="156"/>
    </location>
    <ligand>
        <name>FMN</name>
        <dbReference type="ChEBI" id="CHEBI:58210"/>
    </ligand>
</feature>
<dbReference type="InterPro" id="IPR003097">
    <property type="entry name" value="CysJ-like_FAD-binding"/>
</dbReference>
<comment type="pathway">
    <text evidence="10">Sulfur metabolism; hydrogen sulfide biosynthesis; hydrogen sulfide from sulfite (NADPH route): step 1/1.</text>
</comment>
<proteinExistence type="predicted"/>
<dbReference type="Pfam" id="PF00667">
    <property type="entry name" value="FAD_binding_1"/>
    <property type="match status" value="1"/>
</dbReference>
<dbReference type="InterPro" id="IPR001433">
    <property type="entry name" value="OxRdtase_FAD/NAD-bd"/>
</dbReference>
<dbReference type="InterPro" id="IPR017927">
    <property type="entry name" value="FAD-bd_FR_type"/>
</dbReference>
<keyword evidence="2 10" id="KW-0028">Amino-acid biosynthesis</keyword>
<name>A0A944MAM6_9GAMM</name>
<evidence type="ECO:0000256" key="11">
    <source>
        <dbReference type="PIRSR" id="PIRSR000207-1"/>
    </source>
</evidence>
<dbReference type="GO" id="GO:0010181">
    <property type="term" value="F:FMN binding"/>
    <property type="evidence" value="ECO:0007669"/>
    <property type="project" value="InterPro"/>
</dbReference>
<evidence type="ECO:0000256" key="4">
    <source>
        <dbReference type="ARBA" id="ARBA00022643"/>
    </source>
</evidence>
<dbReference type="Pfam" id="PF00175">
    <property type="entry name" value="NAD_binding_1"/>
    <property type="match status" value="1"/>
</dbReference>
<keyword evidence="3 10" id="KW-0285">Flavoprotein</keyword>
<reference evidence="14 15" key="1">
    <citation type="submission" date="2021-05" db="EMBL/GenBank/DDBJ databases">
        <title>Genetic and Functional Diversity in Clade A Lucinid endosymbionts from the Bahamas.</title>
        <authorList>
            <person name="Giani N.M."/>
            <person name="Engel A.S."/>
            <person name="Campbell B.J."/>
        </authorList>
    </citation>
    <scope>NUCLEOTIDE SEQUENCE [LARGE SCALE GENOMIC DNA]</scope>
    <source>
        <strain evidence="14">LUC16012Gg_MoonRockCtena</strain>
    </source>
</reference>
<evidence type="ECO:0000256" key="2">
    <source>
        <dbReference type="ARBA" id="ARBA00022605"/>
    </source>
</evidence>
<feature type="binding site" evidence="11">
    <location>
        <begin position="511"/>
        <end position="512"/>
    </location>
    <ligand>
        <name>NADP(+)</name>
        <dbReference type="ChEBI" id="CHEBI:58349"/>
    </ligand>
</feature>
<dbReference type="InterPro" id="IPR029039">
    <property type="entry name" value="Flavoprotein-like_sf"/>
</dbReference>
<feature type="binding site" evidence="11">
    <location>
        <position position="590"/>
    </location>
    <ligand>
        <name>FAD</name>
        <dbReference type="ChEBI" id="CHEBI:57692"/>
    </ligand>
</feature>
<dbReference type="PRINTS" id="PR00371">
    <property type="entry name" value="FPNCR"/>
</dbReference>
<evidence type="ECO:0000256" key="7">
    <source>
        <dbReference type="ARBA" id="ARBA00022982"/>
    </source>
</evidence>
<dbReference type="SUPFAM" id="SSF52218">
    <property type="entry name" value="Flavoproteins"/>
    <property type="match status" value="1"/>
</dbReference>
<gene>
    <name evidence="14" type="ORF">KME65_09870</name>
</gene>
<evidence type="ECO:0000259" key="13">
    <source>
        <dbReference type="PROSITE" id="PS51384"/>
    </source>
</evidence>
<dbReference type="SUPFAM" id="SSF63380">
    <property type="entry name" value="Riboflavin synthase domain-like"/>
    <property type="match status" value="1"/>
</dbReference>
<dbReference type="EMBL" id="JAHHGM010000007">
    <property type="protein sequence ID" value="MBT2989259.1"/>
    <property type="molecule type" value="Genomic_DNA"/>
</dbReference>
<evidence type="ECO:0000313" key="15">
    <source>
        <dbReference type="Proteomes" id="UP000770889"/>
    </source>
</evidence>
<comment type="cofactor">
    <cofactor evidence="10 11">
        <name>FAD</name>
        <dbReference type="ChEBI" id="CHEBI:57692"/>
    </cofactor>
    <text evidence="10 11">Binds 1 FAD per subunit.</text>
</comment>
<comment type="caution">
    <text evidence="14">The sequence shown here is derived from an EMBL/GenBank/DDBJ whole genome shotgun (WGS) entry which is preliminary data.</text>
</comment>
<evidence type="ECO:0000256" key="9">
    <source>
        <dbReference type="ARBA" id="ARBA00023192"/>
    </source>
</evidence>
<dbReference type="InterPro" id="IPR010199">
    <property type="entry name" value="CysJ"/>
</dbReference>
<keyword evidence="8 10" id="KW-0560">Oxidoreductase</keyword>
<comment type="function">
    <text evidence="10">Component of the sulfite reductase complex that catalyzes the 6-electron reduction of sulfite to sulfide. This is one of several activities required for the biosynthesis of L-cysteine from sulfate. The flavoprotein component catalyzes the electron flow from NADPH -&gt; FAD -&gt; FMN to the hemoprotein component.</text>
</comment>
<dbReference type="Gene3D" id="2.40.30.10">
    <property type="entry name" value="Translation factors"/>
    <property type="match status" value="1"/>
</dbReference>
<dbReference type="PROSITE" id="PS51384">
    <property type="entry name" value="FAD_FR"/>
    <property type="match status" value="1"/>
</dbReference>
<comment type="cofactor">
    <cofactor evidence="10 11">
        <name>FMN</name>
        <dbReference type="ChEBI" id="CHEBI:58210"/>
    </cofactor>
    <text evidence="10 11">Binds 1 FMN per subunit.</text>
</comment>